<organism evidence="12 13">
    <name type="scientific">Thalassobacter stenotrophicus</name>
    <dbReference type="NCBI Taxonomy" id="266809"/>
    <lineage>
        <taxon>Bacteria</taxon>
        <taxon>Pseudomonadati</taxon>
        <taxon>Pseudomonadota</taxon>
        <taxon>Alphaproteobacteria</taxon>
        <taxon>Rhodobacterales</taxon>
        <taxon>Roseobacteraceae</taxon>
        <taxon>Thalassobacter</taxon>
    </lineage>
</organism>
<dbReference type="CDD" id="cd00779">
    <property type="entry name" value="ProRS_core_prok"/>
    <property type="match status" value="1"/>
</dbReference>
<protein>
    <recommendedName>
        <fullName evidence="10">Proline--tRNA ligase</fullName>
        <ecNumber evidence="10">6.1.1.15</ecNumber>
    </recommendedName>
    <alternativeName>
        <fullName evidence="10">Prolyl-tRNA synthetase</fullName>
        <shortName evidence="10">ProRS</shortName>
    </alternativeName>
</protein>
<dbReference type="STRING" id="266809.PM03_02780"/>
<evidence type="ECO:0000256" key="3">
    <source>
        <dbReference type="ARBA" id="ARBA00022490"/>
    </source>
</evidence>
<dbReference type="Gene3D" id="3.40.50.800">
    <property type="entry name" value="Anticodon-binding domain"/>
    <property type="match status" value="1"/>
</dbReference>
<dbReference type="InterPro" id="IPR002316">
    <property type="entry name" value="Pro-tRNA-ligase_IIa"/>
</dbReference>
<keyword evidence="6 10" id="KW-0067">ATP-binding</keyword>
<dbReference type="Proteomes" id="UP000051298">
    <property type="component" value="Unassembled WGS sequence"/>
</dbReference>
<evidence type="ECO:0000256" key="6">
    <source>
        <dbReference type="ARBA" id="ARBA00022840"/>
    </source>
</evidence>
<evidence type="ECO:0000256" key="10">
    <source>
        <dbReference type="HAMAP-Rule" id="MF_01570"/>
    </source>
</evidence>
<evidence type="ECO:0000256" key="4">
    <source>
        <dbReference type="ARBA" id="ARBA00022598"/>
    </source>
</evidence>
<dbReference type="PANTHER" id="PTHR42753">
    <property type="entry name" value="MITOCHONDRIAL RIBOSOME PROTEIN L39/PROLYL-TRNA LIGASE FAMILY MEMBER"/>
    <property type="match status" value="1"/>
</dbReference>
<dbReference type="GO" id="GO:0005829">
    <property type="term" value="C:cytosol"/>
    <property type="evidence" value="ECO:0007669"/>
    <property type="project" value="TreeGrafter"/>
</dbReference>
<dbReference type="HAMAP" id="MF_01570">
    <property type="entry name" value="Pro_tRNA_synth_type2"/>
    <property type="match status" value="1"/>
</dbReference>
<dbReference type="Pfam" id="PF00587">
    <property type="entry name" value="tRNA-synt_2b"/>
    <property type="match status" value="1"/>
</dbReference>
<dbReference type="PROSITE" id="PS50862">
    <property type="entry name" value="AA_TRNA_LIGASE_II"/>
    <property type="match status" value="1"/>
</dbReference>
<comment type="subcellular location">
    <subcellularLocation>
        <location evidence="1 10">Cytoplasm</location>
    </subcellularLocation>
</comment>
<proteinExistence type="inferred from homology"/>
<gene>
    <name evidence="10 12" type="primary">proS</name>
    <name evidence="12" type="ORF">THS5294_03483</name>
</gene>
<comment type="function">
    <text evidence="10">Catalyzes the attachment of proline to tRNA(Pro) in a two-step reaction: proline is first activated by ATP to form Pro-AMP and then transferred to the acceptor end of tRNA(Pro).</text>
</comment>
<dbReference type="GO" id="GO:0005524">
    <property type="term" value="F:ATP binding"/>
    <property type="evidence" value="ECO:0007669"/>
    <property type="project" value="UniProtKB-UniRule"/>
</dbReference>
<dbReference type="InterPro" id="IPR044140">
    <property type="entry name" value="ProRS_anticodon_short"/>
</dbReference>
<comment type="similarity">
    <text evidence="10">Belongs to the class-II aminoacyl-tRNA synthetase family. ProS type 2 subfamily.</text>
</comment>
<dbReference type="EC" id="6.1.1.15" evidence="10"/>
<keyword evidence="4 10" id="KW-0436">Ligase</keyword>
<evidence type="ECO:0000256" key="7">
    <source>
        <dbReference type="ARBA" id="ARBA00022917"/>
    </source>
</evidence>
<dbReference type="InterPro" id="IPR004154">
    <property type="entry name" value="Anticodon-bd"/>
</dbReference>
<dbReference type="Gene3D" id="3.30.930.10">
    <property type="entry name" value="Bira Bifunctional Protein, Domain 2"/>
    <property type="match status" value="1"/>
</dbReference>
<evidence type="ECO:0000256" key="5">
    <source>
        <dbReference type="ARBA" id="ARBA00022741"/>
    </source>
</evidence>
<evidence type="ECO:0000313" key="13">
    <source>
        <dbReference type="Proteomes" id="UP000051298"/>
    </source>
</evidence>
<dbReference type="InterPro" id="IPR006195">
    <property type="entry name" value="aa-tRNA-synth_II"/>
</dbReference>
<evidence type="ECO:0000259" key="11">
    <source>
        <dbReference type="PROSITE" id="PS50862"/>
    </source>
</evidence>
<dbReference type="FunFam" id="3.30.930.10:FF:000042">
    <property type="entry name" value="probable proline--tRNA ligase, mitochondrial"/>
    <property type="match status" value="1"/>
</dbReference>
<dbReference type="NCBIfam" id="NF008979">
    <property type="entry name" value="PRK12325.1"/>
    <property type="match status" value="1"/>
</dbReference>
<evidence type="ECO:0000256" key="1">
    <source>
        <dbReference type="ARBA" id="ARBA00004496"/>
    </source>
</evidence>
<dbReference type="AlphaFoldDB" id="A0A0P1F399"/>
<keyword evidence="7 10" id="KW-0648">Protein biosynthesis</keyword>
<dbReference type="GO" id="GO:0006433">
    <property type="term" value="P:prolyl-tRNA aminoacylation"/>
    <property type="evidence" value="ECO:0007669"/>
    <property type="project" value="UniProtKB-UniRule"/>
</dbReference>
<evidence type="ECO:0000313" key="12">
    <source>
        <dbReference type="EMBL" id="CUH62169.1"/>
    </source>
</evidence>
<feature type="domain" description="Aminoacyl-transfer RNA synthetases class-II family profile" evidence="11">
    <location>
        <begin position="33"/>
        <end position="341"/>
    </location>
</feature>
<evidence type="ECO:0000256" key="8">
    <source>
        <dbReference type="ARBA" id="ARBA00023146"/>
    </source>
</evidence>
<reference evidence="12 13" key="1">
    <citation type="submission" date="2015-09" db="EMBL/GenBank/DDBJ databases">
        <authorList>
            <consortium name="Swine Surveillance"/>
        </authorList>
    </citation>
    <scope>NUCLEOTIDE SEQUENCE [LARGE SCALE GENOMIC DNA]</scope>
    <source>
        <strain evidence="12 13">CECT 5294</strain>
    </source>
</reference>
<dbReference type="InterPro" id="IPR033730">
    <property type="entry name" value="ProRS_core_prok"/>
</dbReference>
<sequence length="446" mass="50390">MRLSRYFLPVLKETPSEAQIVSHRYMLRAGMIKQAQAGIYSWLPLGFKVLKRIEQIVHEEQERAGHIPLLMPTLQSADLWRESGRYDDYGEEMLRITDRHGRDMLYGPTNEELITDIFRSHVSSYKDLPLTLYHIQWKFRDEVRPRFGVMRGREFLMKDGYNFDLTKEAALHAYNRHLVSYLRTYERMGLQAIPMRADSGPIGGDDTHEFLVLADTGESEVFYDSAVTDLTFGDRAIDYDSVEECAGIMREFTEKYARTDETHDEAKFNEIPEERRRVARGIEVGQIFYFGTKYSEAMGATVQGPDGKPTPVHMGSHGIGVSRLLGAIIEASHDDKGIIWPEGVTPFHVGIVNLKQGDAEADGACEGLETALINAGLDPLYDDRKERAGGKFATMDLIGLPWRITVGPRGLKNGVVELTSRRTGESEEMAPEAAVARLVEIYAKHL</sequence>
<dbReference type="SUPFAM" id="SSF52954">
    <property type="entry name" value="Class II aaRS ABD-related"/>
    <property type="match status" value="1"/>
</dbReference>
<evidence type="ECO:0000256" key="9">
    <source>
        <dbReference type="ARBA" id="ARBA00047671"/>
    </source>
</evidence>
<dbReference type="NCBIfam" id="TIGR00409">
    <property type="entry name" value="proS_fam_II"/>
    <property type="match status" value="1"/>
</dbReference>
<dbReference type="CDD" id="cd00861">
    <property type="entry name" value="ProRS_anticodon_short"/>
    <property type="match status" value="1"/>
</dbReference>
<dbReference type="InterPro" id="IPR036621">
    <property type="entry name" value="Anticodon-bd_dom_sf"/>
</dbReference>
<dbReference type="InterPro" id="IPR002314">
    <property type="entry name" value="aa-tRNA-synt_IIb"/>
</dbReference>
<evidence type="ECO:0000256" key="2">
    <source>
        <dbReference type="ARBA" id="ARBA00011738"/>
    </source>
</evidence>
<dbReference type="InterPro" id="IPR045864">
    <property type="entry name" value="aa-tRNA-synth_II/BPL/LPL"/>
</dbReference>
<dbReference type="eggNOG" id="COG0442">
    <property type="taxonomic scope" value="Bacteria"/>
</dbReference>
<dbReference type="InterPro" id="IPR050062">
    <property type="entry name" value="Pro-tRNA_synthetase"/>
</dbReference>
<name>A0A0P1F399_9RHOB</name>
<keyword evidence="5 10" id="KW-0547">Nucleotide-binding</keyword>
<dbReference type="InterPro" id="IPR004500">
    <property type="entry name" value="Pro-tRNA-synth_IIa_bac-type"/>
</dbReference>
<dbReference type="PANTHER" id="PTHR42753:SF2">
    <property type="entry name" value="PROLINE--TRNA LIGASE"/>
    <property type="match status" value="1"/>
</dbReference>
<dbReference type="GO" id="GO:0004827">
    <property type="term" value="F:proline-tRNA ligase activity"/>
    <property type="evidence" value="ECO:0007669"/>
    <property type="project" value="UniProtKB-UniRule"/>
</dbReference>
<accession>A0A0P1F399</accession>
<dbReference type="RefSeq" id="WP_058124668.1">
    <property type="nucleotide sequence ID" value="NZ_CYRX01000033.1"/>
</dbReference>
<keyword evidence="8 10" id="KW-0030">Aminoacyl-tRNA synthetase</keyword>
<dbReference type="InterPro" id="IPR023716">
    <property type="entry name" value="Prolyl-tRNA_ligase_IIa_type2"/>
</dbReference>
<dbReference type="EMBL" id="CYRX01000033">
    <property type="protein sequence ID" value="CUH62169.1"/>
    <property type="molecule type" value="Genomic_DNA"/>
</dbReference>
<dbReference type="PRINTS" id="PR01046">
    <property type="entry name" value="TRNASYNTHPRO"/>
</dbReference>
<comment type="catalytic activity">
    <reaction evidence="9 10">
        <text>tRNA(Pro) + L-proline + ATP = L-prolyl-tRNA(Pro) + AMP + diphosphate</text>
        <dbReference type="Rhea" id="RHEA:14305"/>
        <dbReference type="Rhea" id="RHEA-COMP:9700"/>
        <dbReference type="Rhea" id="RHEA-COMP:9702"/>
        <dbReference type="ChEBI" id="CHEBI:30616"/>
        <dbReference type="ChEBI" id="CHEBI:33019"/>
        <dbReference type="ChEBI" id="CHEBI:60039"/>
        <dbReference type="ChEBI" id="CHEBI:78442"/>
        <dbReference type="ChEBI" id="CHEBI:78532"/>
        <dbReference type="ChEBI" id="CHEBI:456215"/>
        <dbReference type="EC" id="6.1.1.15"/>
    </reaction>
</comment>
<comment type="subunit">
    <text evidence="2 10">Homodimer.</text>
</comment>
<keyword evidence="3 10" id="KW-0963">Cytoplasm</keyword>
<dbReference type="SUPFAM" id="SSF55681">
    <property type="entry name" value="Class II aaRS and biotin synthetases"/>
    <property type="match status" value="1"/>
</dbReference>
<dbReference type="Pfam" id="PF03129">
    <property type="entry name" value="HGTP_anticodon"/>
    <property type="match status" value="1"/>
</dbReference>